<keyword evidence="2" id="KW-1185">Reference proteome</keyword>
<dbReference type="Proteomes" id="UP000789860">
    <property type="component" value="Unassembled WGS sequence"/>
</dbReference>
<name>A0ACA9NAC2_9GLOM</name>
<accession>A0ACA9NAC2</accession>
<dbReference type="EMBL" id="CAJVPM010022039">
    <property type="protein sequence ID" value="CAG8643158.1"/>
    <property type="molecule type" value="Genomic_DNA"/>
</dbReference>
<protein>
    <submittedName>
        <fullName evidence="1">5641_t:CDS:1</fullName>
    </submittedName>
</protein>
<organism evidence="1 2">
    <name type="scientific">Scutellospora calospora</name>
    <dbReference type="NCBI Taxonomy" id="85575"/>
    <lineage>
        <taxon>Eukaryota</taxon>
        <taxon>Fungi</taxon>
        <taxon>Fungi incertae sedis</taxon>
        <taxon>Mucoromycota</taxon>
        <taxon>Glomeromycotina</taxon>
        <taxon>Glomeromycetes</taxon>
        <taxon>Diversisporales</taxon>
        <taxon>Gigasporaceae</taxon>
        <taxon>Scutellospora</taxon>
    </lineage>
</organism>
<feature type="non-terminal residue" evidence="1">
    <location>
        <position position="1"/>
    </location>
</feature>
<gene>
    <name evidence="1" type="ORF">SCALOS_LOCUS8400</name>
</gene>
<evidence type="ECO:0000313" key="1">
    <source>
        <dbReference type="EMBL" id="CAG8643158.1"/>
    </source>
</evidence>
<sequence length="138" mass="17081">EVEVKCKGFKPLLAKYIFMTSRRSSEESFNFSQCNKSEDEVYRDWDQFDRRLDFIIEFKGKWNDNIDLHTTELIFHRGSKDEFRNMIWDLKYDKGEYITEELIEVVKDLNKDEDRKIVIKNNQVYWRRHFSEFKKRYL</sequence>
<reference evidence="1" key="1">
    <citation type="submission" date="2021-06" db="EMBL/GenBank/DDBJ databases">
        <authorList>
            <person name="Kallberg Y."/>
            <person name="Tangrot J."/>
            <person name="Rosling A."/>
        </authorList>
    </citation>
    <scope>NUCLEOTIDE SEQUENCE</scope>
    <source>
        <strain evidence="1">AU212A</strain>
    </source>
</reference>
<proteinExistence type="predicted"/>
<comment type="caution">
    <text evidence="1">The sequence shown here is derived from an EMBL/GenBank/DDBJ whole genome shotgun (WGS) entry which is preliminary data.</text>
</comment>
<evidence type="ECO:0000313" key="2">
    <source>
        <dbReference type="Proteomes" id="UP000789860"/>
    </source>
</evidence>